<keyword evidence="5" id="KW-0029">Amino-acid transport</keyword>
<evidence type="ECO:0000259" key="6">
    <source>
        <dbReference type="PROSITE" id="PS50893"/>
    </source>
</evidence>
<keyword evidence="8" id="KW-1185">Reference proteome</keyword>
<dbReference type="GO" id="GO:0015807">
    <property type="term" value="P:L-amino acid transport"/>
    <property type="evidence" value="ECO:0007669"/>
    <property type="project" value="TreeGrafter"/>
</dbReference>
<protein>
    <submittedName>
        <fullName evidence="7">Branched-chain amino acid transport system ATP-binding protein</fullName>
    </submittedName>
</protein>
<dbReference type="InterPro" id="IPR003593">
    <property type="entry name" value="AAA+_ATPase"/>
</dbReference>
<dbReference type="InterPro" id="IPR017871">
    <property type="entry name" value="ABC_transporter-like_CS"/>
</dbReference>
<reference evidence="7 8" key="1">
    <citation type="submission" date="2020-08" db="EMBL/GenBank/DDBJ databases">
        <title>Sequencing the genomes of 1000 actinobacteria strains.</title>
        <authorList>
            <person name="Klenk H.-P."/>
        </authorList>
    </citation>
    <scope>NUCLEOTIDE SEQUENCE [LARGE SCALE GENOMIC DNA]</scope>
    <source>
        <strain evidence="7 8">DSM 45362</strain>
    </source>
</reference>
<dbReference type="PANTHER" id="PTHR43820">
    <property type="entry name" value="HIGH-AFFINITY BRANCHED-CHAIN AMINO ACID TRANSPORT ATP-BINDING PROTEIN LIVF"/>
    <property type="match status" value="1"/>
</dbReference>
<sequence length="236" mass="24907">MSAGERHVRLEVAGLAAGYRGVPVLRDITLDVRAGERVGVVGRNGAGKTTLLAALIGIVAPTRGTVRLGGHDIAGRPPYVIAAHGLGYVPQGRRLFPRLTVDENLRLAARSKNLPTSGVYDYFPHLADRRHQLAGTLSGGEQQLAAIARALAGDPKVLLLDEPAEGLSPVAVEGLRDTLLAISRDRGVGLLLVEQNTTLLAATVERALLLEKGSVVGELTAEQLGDEQSLRVFLSV</sequence>
<organism evidence="7 8">
    <name type="scientific">Allocatelliglobosispora scoriae</name>
    <dbReference type="NCBI Taxonomy" id="643052"/>
    <lineage>
        <taxon>Bacteria</taxon>
        <taxon>Bacillati</taxon>
        <taxon>Actinomycetota</taxon>
        <taxon>Actinomycetes</taxon>
        <taxon>Micromonosporales</taxon>
        <taxon>Micromonosporaceae</taxon>
        <taxon>Allocatelliglobosispora</taxon>
    </lineage>
</organism>
<comment type="caution">
    <text evidence="7">The sequence shown here is derived from an EMBL/GenBank/DDBJ whole genome shotgun (WGS) entry which is preliminary data.</text>
</comment>
<dbReference type="PROSITE" id="PS00211">
    <property type="entry name" value="ABC_TRANSPORTER_1"/>
    <property type="match status" value="1"/>
</dbReference>
<keyword evidence="2" id="KW-0813">Transport</keyword>
<evidence type="ECO:0000256" key="1">
    <source>
        <dbReference type="ARBA" id="ARBA00005417"/>
    </source>
</evidence>
<accession>A0A841C2A9</accession>
<dbReference type="SMART" id="SM00382">
    <property type="entry name" value="AAA"/>
    <property type="match status" value="1"/>
</dbReference>
<dbReference type="Pfam" id="PF00005">
    <property type="entry name" value="ABC_tran"/>
    <property type="match status" value="1"/>
</dbReference>
<dbReference type="CDD" id="cd03224">
    <property type="entry name" value="ABC_TM1139_LivF_branched"/>
    <property type="match status" value="1"/>
</dbReference>
<evidence type="ECO:0000256" key="4">
    <source>
        <dbReference type="ARBA" id="ARBA00022840"/>
    </source>
</evidence>
<keyword evidence="3" id="KW-0547">Nucleotide-binding</keyword>
<dbReference type="AlphaFoldDB" id="A0A841C2A9"/>
<evidence type="ECO:0000256" key="5">
    <source>
        <dbReference type="ARBA" id="ARBA00022970"/>
    </source>
</evidence>
<comment type="similarity">
    <text evidence="1">Belongs to the ABC transporter superfamily.</text>
</comment>
<dbReference type="GO" id="GO:0016887">
    <property type="term" value="F:ATP hydrolysis activity"/>
    <property type="evidence" value="ECO:0007669"/>
    <property type="project" value="InterPro"/>
</dbReference>
<evidence type="ECO:0000313" key="7">
    <source>
        <dbReference type="EMBL" id="MBB5874494.1"/>
    </source>
</evidence>
<dbReference type="PROSITE" id="PS50893">
    <property type="entry name" value="ABC_TRANSPORTER_2"/>
    <property type="match status" value="1"/>
</dbReference>
<proteinExistence type="inferred from homology"/>
<dbReference type="EMBL" id="JACHMN010000003">
    <property type="protein sequence ID" value="MBB5874494.1"/>
    <property type="molecule type" value="Genomic_DNA"/>
</dbReference>
<dbReference type="Gene3D" id="3.40.50.300">
    <property type="entry name" value="P-loop containing nucleotide triphosphate hydrolases"/>
    <property type="match status" value="1"/>
</dbReference>
<dbReference type="InterPro" id="IPR052156">
    <property type="entry name" value="BCAA_Transport_ATP-bd_LivF"/>
</dbReference>
<dbReference type="InterPro" id="IPR027417">
    <property type="entry name" value="P-loop_NTPase"/>
</dbReference>
<feature type="domain" description="ABC transporter" evidence="6">
    <location>
        <begin position="8"/>
        <end position="236"/>
    </location>
</feature>
<dbReference type="InterPro" id="IPR003439">
    <property type="entry name" value="ABC_transporter-like_ATP-bd"/>
</dbReference>
<evidence type="ECO:0000256" key="3">
    <source>
        <dbReference type="ARBA" id="ARBA00022741"/>
    </source>
</evidence>
<dbReference type="RefSeq" id="WP_221470657.1">
    <property type="nucleotide sequence ID" value="NZ_JACHMN010000003.1"/>
</dbReference>
<dbReference type="Proteomes" id="UP000587527">
    <property type="component" value="Unassembled WGS sequence"/>
</dbReference>
<evidence type="ECO:0000313" key="8">
    <source>
        <dbReference type="Proteomes" id="UP000587527"/>
    </source>
</evidence>
<gene>
    <name evidence="7" type="ORF">F4553_007928</name>
</gene>
<dbReference type="SUPFAM" id="SSF52540">
    <property type="entry name" value="P-loop containing nucleoside triphosphate hydrolases"/>
    <property type="match status" value="1"/>
</dbReference>
<name>A0A841C2A9_9ACTN</name>
<evidence type="ECO:0000256" key="2">
    <source>
        <dbReference type="ARBA" id="ARBA00022448"/>
    </source>
</evidence>
<dbReference type="GO" id="GO:0005524">
    <property type="term" value="F:ATP binding"/>
    <property type="evidence" value="ECO:0007669"/>
    <property type="project" value="UniProtKB-KW"/>
</dbReference>
<keyword evidence="4 7" id="KW-0067">ATP-binding</keyword>
<dbReference type="GO" id="GO:0015658">
    <property type="term" value="F:branched-chain amino acid transmembrane transporter activity"/>
    <property type="evidence" value="ECO:0007669"/>
    <property type="project" value="TreeGrafter"/>
</dbReference>
<dbReference type="PANTHER" id="PTHR43820:SF4">
    <property type="entry name" value="HIGH-AFFINITY BRANCHED-CHAIN AMINO ACID TRANSPORT ATP-BINDING PROTEIN LIVF"/>
    <property type="match status" value="1"/>
</dbReference>